<feature type="domain" description="Reverse transcriptase" evidence="1">
    <location>
        <begin position="1"/>
        <end position="145"/>
    </location>
</feature>
<evidence type="ECO:0000313" key="2">
    <source>
        <dbReference type="EMBL" id="CAD1830318.1"/>
    </source>
</evidence>
<gene>
    <name evidence="2" type="ORF">CB5_LOCUS13529</name>
</gene>
<dbReference type="PANTHER" id="PTHR33116">
    <property type="entry name" value="REVERSE TRANSCRIPTASE ZINC-BINDING DOMAIN-CONTAINING PROTEIN-RELATED-RELATED"/>
    <property type="match status" value="1"/>
</dbReference>
<dbReference type="AlphaFoldDB" id="A0A6V7PI51"/>
<dbReference type="InterPro" id="IPR000477">
    <property type="entry name" value="RT_dom"/>
</dbReference>
<reference evidence="2" key="1">
    <citation type="submission" date="2020-07" db="EMBL/GenBank/DDBJ databases">
        <authorList>
            <person name="Lin J."/>
        </authorList>
    </citation>
    <scope>NUCLEOTIDE SEQUENCE</scope>
</reference>
<sequence length="248" mass="27782">MLLGSNSSAVLLNGVPGRSFAHKKGLRQGDPLSPLLFVLCMDVLFRMVDKAVLSNHLPAVGIGDTKVHSLHFADDVLFFFDGSPRSATILKAILDAFSNCSGLKINFGKSTLTPINIAEAQAADISAIFNCPLQAFPLSYLGLPLSPKKLRRADYLPLIENIDKPQLNLAGTSFLAEGLEARWIRVRRMVPKDYLQLFDIGYAAFCWEIWKERNRRIFENRHVSFEILGRIIHQTVLFWKGVLGRFKP</sequence>
<dbReference type="PROSITE" id="PS50878">
    <property type="entry name" value="RT_POL"/>
    <property type="match status" value="1"/>
</dbReference>
<dbReference type="Pfam" id="PF00078">
    <property type="entry name" value="RVT_1"/>
    <property type="match status" value="1"/>
</dbReference>
<dbReference type="InterPro" id="IPR043502">
    <property type="entry name" value="DNA/RNA_pol_sf"/>
</dbReference>
<organism evidence="2">
    <name type="scientific">Ananas comosus var. bracteatus</name>
    <name type="common">red pineapple</name>
    <dbReference type="NCBI Taxonomy" id="296719"/>
    <lineage>
        <taxon>Eukaryota</taxon>
        <taxon>Viridiplantae</taxon>
        <taxon>Streptophyta</taxon>
        <taxon>Embryophyta</taxon>
        <taxon>Tracheophyta</taxon>
        <taxon>Spermatophyta</taxon>
        <taxon>Magnoliopsida</taxon>
        <taxon>Liliopsida</taxon>
        <taxon>Poales</taxon>
        <taxon>Bromeliaceae</taxon>
        <taxon>Bromelioideae</taxon>
        <taxon>Ananas</taxon>
    </lineage>
</organism>
<proteinExistence type="predicted"/>
<dbReference type="EMBL" id="LR862148">
    <property type="protein sequence ID" value="CAD1830318.1"/>
    <property type="molecule type" value="Genomic_DNA"/>
</dbReference>
<dbReference type="SUPFAM" id="SSF56672">
    <property type="entry name" value="DNA/RNA polymerases"/>
    <property type="match status" value="1"/>
</dbReference>
<protein>
    <recommendedName>
        <fullName evidence="1">Reverse transcriptase domain-containing protein</fullName>
    </recommendedName>
</protein>
<evidence type="ECO:0000259" key="1">
    <source>
        <dbReference type="PROSITE" id="PS50878"/>
    </source>
</evidence>
<accession>A0A6V7PI51</accession>
<dbReference type="PANTHER" id="PTHR33116:SF78">
    <property type="entry name" value="OS12G0587133 PROTEIN"/>
    <property type="match status" value="1"/>
</dbReference>
<name>A0A6V7PI51_ANACO</name>